<evidence type="ECO:0000259" key="1">
    <source>
        <dbReference type="Pfam" id="PF24559"/>
    </source>
</evidence>
<dbReference type="InterPro" id="IPR056450">
    <property type="entry name" value="UBA_RAD5A"/>
</dbReference>
<evidence type="ECO:0000313" key="2">
    <source>
        <dbReference type="EMBL" id="TQD70528.1"/>
    </source>
</evidence>
<dbReference type="EMBL" id="VIEB01001773">
    <property type="protein sequence ID" value="TQD70528.1"/>
    <property type="molecule type" value="Genomic_DNA"/>
</dbReference>
<keyword evidence="3" id="KW-1185">Reference proteome</keyword>
<dbReference type="Proteomes" id="UP000315295">
    <property type="component" value="Unassembled WGS sequence"/>
</dbReference>
<feature type="domain" description="DNA repair protein RAD5A UBA" evidence="1">
    <location>
        <begin position="1"/>
        <end position="26"/>
    </location>
</feature>
<reference evidence="2 3" key="1">
    <citation type="journal article" date="2019" name="G3 (Bethesda)">
        <title>Sequencing of a Wild Apple (Malus baccata) Genome Unravels the Differences Between Cultivated and Wild Apple Species Regarding Disease Resistance and Cold Tolerance.</title>
        <authorList>
            <person name="Chen X."/>
        </authorList>
    </citation>
    <scope>NUCLEOTIDE SEQUENCE [LARGE SCALE GENOMIC DNA]</scope>
    <source>
        <strain evidence="3">cv. Shandingzi</strain>
        <tissue evidence="2">Leaves</tissue>
    </source>
</reference>
<name>A0A540K8G7_MALBA</name>
<dbReference type="Pfam" id="PF24559">
    <property type="entry name" value="UBA_RAD5A"/>
    <property type="match status" value="1"/>
</dbReference>
<sequence>MDIIRALDMANNDVTAAINLIFDTPSFKLKERPPAFRKNPQILSFEVVNLKQIGGQKSIALWVPKEMGVVVPVIQGTTWLKKSRLHGARARLGASGGLWAAVKFQVYQRVKVGGLGLETKWILLSSTPPSHSLL</sequence>
<protein>
    <recommendedName>
        <fullName evidence="1">DNA repair protein RAD5A UBA domain-containing protein</fullName>
    </recommendedName>
</protein>
<proteinExistence type="predicted"/>
<dbReference type="AlphaFoldDB" id="A0A540K8G7"/>
<evidence type="ECO:0000313" key="3">
    <source>
        <dbReference type="Proteomes" id="UP000315295"/>
    </source>
</evidence>
<organism evidence="2 3">
    <name type="scientific">Malus baccata</name>
    <name type="common">Siberian crab apple</name>
    <name type="synonym">Pyrus baccata</name>
    <dbReference type="NCBI Taxonomy" id="106549"/>
    <lineage>
        <taxon>Eukaryota</taxon>
        <taxon>Viridiplantae</taxon>
        <taxon>Streptophyta</taxon>
        <taxon>Embryophyta</taxon>
        <taxon>Tracheophyta</taxon>
        <taxon>Spermatophyta</taxon>
        <taxon>Magnoliopsida</taxon>
        <taxon>eudicotyledons</taxon>
        <taxon>Gunneridae</taxon>
        <taxon>Pentapetalae</taxon>
        <taxon>rosids</taxon>
        <taxon>fabids</taxon>
        <taxon>Rosales</taxon>
        <taxon>Rosaceae</taxon>
        <taxon>Amygdaloideae</taxon>
        <taxon>Maleae</taxon>
        <taxon>Malus</taxon>
    </lineage>
</organism>
<gene>
    <name evidence="2" type="ORF">C1H46_043945</name>
</gene>
<comment type="caution">
    <text evidence="2">The sequence shown here is derived from an EMBL/GenBank/DDBJ whole genome shotgun (WGS) entry which is preliminary data.</text>
</comment>
<accession>A0A540K8G7</accession>
<dbReference type="STRING" id="106549.A0A540K8G7"/>